<evidence type="ECO:0000259" key="18">
    <source>
        <dbReference type="SMART" id="SM00642"/>
    </source>
</evidence>
<keyword evidence="5" id="KW-0479">Metal-binding</keyword>
<dbReference type="AlphaFoldDB" id="A0A078AGF8"/>
<keyword evidence="9 15" id="KW-1015">Disulfide bond</keyword>
<name>A0A078AGF8_STYLE</name>
<reference evidence="20 21" key="1">
    <citation type="submission" date="2014-06" db="EMBL/GenBank/DDBJ databases">
        <authorList>
            <person name="Swart Estienne"/>
        </authorList>
    </citation>
    <scope>NUCLEOTIDE SEQUENCE [LARGE SCALE GENOMIC DNA]</scope>
    <source>
        <strain evidence="20 21">130c</strain>
    </source>
</reference>
<evidence type="ECO:0000256" key="13">
    <source>
        <dbReference type="PIRSR" id="PIRSR001024-1"/>
    </source>
</evidence>
<accession>A0A078AGF8</accession>
<dbReference type="GO" id="GO:0016052">
    <property type="term" value="P:carbohydrate catabolic process"/>
    <property type="evidence" value="ECO:0007669"/>
    <property type="project" value="InterPro"/>
</dbReference>
<dbReference type="InterPro" id="IPR015340">
    <property type="entry name" value="A_amylase_C_dom"/>
</dbReference>
<keyword evidence="11" id="KW-0119">Carbohydrate metabolism</keyword>
<evidence type="ECO:0000256" key="9">
    <source>
        <dbReference type="ARBA" id="ARBA00023157"/>
    </source>
</evidence>
<dbReference type="EMBL" id="CCKQ01007926">
    <property type="protein sequence ID" value="CDW79362.1"/>
    <property type="molecule type" value="Genomic_DNA"/>
</dbReference>
<dbReference type="InterPro" id="IPR013780">
    <property type="entry name" value="Glyco_hydro_b"/>
</dbReference>
<dbReference type="Pfam" id="PF00128">
    <property type="entry name" value="Alpha-amylase"/>
    <property type="match status" value="1"/>
</dbReference>
<dbReference type="PANTHER" id="PTHR10357">
    <property type="entry name" value="ALPHA-AMYLASE FAMILY MEMBER"/>
    <property type="match status" value="1"/>
</dbReference>
<protein>
    <recommendedName>
        <fullName evidence="4">alpha-amylase</fullName>
        <ecNumber evidence="4">3.2.1.1</ecNumber>
    </recommendedName>
</protein>
<dbReference type="EMBL" id="CCKQ01009815">
    <property type="protein sequence ID" value="CDW81324.1"/>
    <property type="molecule type" value="Genomic_DNA"/>
</dbReference>
<keyword evidence="6 17" id="KW-0732">Signal</keyword>
<evidence type="ECO:0000256" key="17">
    <source>
        <dbReference type="SAM" id="SignalP"/>
    </source>
</evidence>
<comment type="similarity">
    <text evidence="3">Belongs to the glycosyl hydrolase 13 family.</text>
</comment>
<sequence>MRRILSTALLSALFAATSARDASEWKSRSVYQLVTDRFARGNGDKSNCDLNRQPYYCGGDFKGIINNLKYIKDLGFDAIWISPVVDNTDNGFHGYWARNWARINDHFGGEQGLKDLVSAAHSMDIWVMVDVVGNHVGPVGFDYSSISPFNSGDHYHDNCDIKDWGNQWQVENCRLAGLPDLKHENQWVRDQLKSWISNLVQTYGFDGIRIDTIPEVPKDFWSEFGQSAGVFQMGECFNGFSGYVGDYQNHVTALFNYPMYYSIRDAFAYGKSMTVIRDRWNEEQKYFKDIDALGIFVDNHDNPRFLNGNGEHKVFKSALAFALTARGIPFFYYGSEQGFAGGQDPYNREALWNNLDETSEIYTFVSTIMRARKAHQIWNSAFNEKYVDDQFYGFSRGDMFVALTNQAKGEVHREVPNSGFSEGQTVCNIFYSTDCVVIKNGNLPVYLENGEAKIFVPKGSAFFSAQKEVTMTQ</sequence>
<evidence type="ECO:0000256" key="12">
    <source>
        <dbReference type="ARBA" id="ARBA00023295"/>
    </source>
</evidence>
<evidence type="ECO:0000256" key="8">
    <source>
        <dbReference type="ARBA" id="ARBA00022837"/>
    </source>
</evidence>
<dbReference type="Proteomes" id="UP000039865">
    <property type="component" value="Unassembled WGS sequence"/>
</dbReference>
<proteinExistence type="inferred from homology"/>
<dbReference type="PANTHER" id="PTHR10357:SF215">
    <property type="entry name" value="ALPHA-AMYLASE 1"/>
    <property type="match status" value="1"/>
</dbReference>
<feature type="binding site" evidence="16">
    <location>
        <position position="135"/>
    </location>
    <ligand>
        <name>substrate</name>
    </ligand>
</feature>
<evidence type="ECO:0000256" key="7">
    <source>
        <dbReference type="ARBA" id="ARBA00022801"/>
    </source>
</evidence>
<dbReference type="Pfam" id="PF09260">
    <property type="entry name" value="A_amylase_dom_C"/>
    <property type="match status" value="1"/>
</dbReference>
<keyword evidence="7" id="KW-0378">Hydrolase</keyword>
<dbReference type="InParanoid" id="A0A078AGF8"/>
<keyword evidence="12" id="KW-0326">Glycosidase</keyword>
<dbReference type="InterPro" id="IPR013777">
    <property type="entry name" value="A-amylase-like"/>
</dbReference>
<feature type="binding site" evidence="16">
    <location>
        <position position="348"/>
    </location>
    <ligand>
        <name>substrate</name>
    </ligand>
</feature>
<comment type="cofactor">
    <cofactor evidence="2">
        <name>Ca(2+)</name>
        <dbReference type="ChEBI" id="CHEBI:29108"/>
    </cofactor>
</comment>
<dbReference type="SMART" id="SM00642">
    <property type="entry name" value="Aamy"/>
    <property type="match status" value="1"/>
</dbReference>
<gene>
    <name evidence="20" type="primary">Contig5116.g230</name>
    <name evidence="19" type="synonym">Contig6265.g291</name>
    <name evidence="20" type="ORF">STYLEM_10339</name>
    <name evidence="19" type="ORF">STYLEM_8349</name>
</gene>
<evidence type="ECO:0000256" key="10">
    <source>
        <dbReference type="ARBA" id="ARBA00023180"/>
    </source>
</evidence>
<evidence type="ECO:0000256" key="5">
    <source>
        <dbReference type="ARBA" id="ARBA00022723"/>
    </source>
</evidence>
<comment type="catalytic activity">
    <reaction evidence="1">
        <text>Endohydrolysis of (1-&gt;4)-alpha-D-glucosidic linkages in polysaccharides containing three or more (1-&gt;4)-alpha-linked D-glucose units.</text>
        <dbReference type="EC" id="3.2.1.1"/>
    </reaction>
</comment>
<feature type="site" description="Transition state stabilizer" evidence="14">
    <location>
        <position position="301"/>
    </location>
</feature>
<dbReference type="InterPro" id="IPR017853">
    <property type="entry name" value="GH"/>
</dbReference>
<feature type="domain" description="Glycosyl hydrolase family 13 catalytic" evidence="18">
    <location>
        <begin position="32"/>
        <end position="372"/>
    </location>
</feature>
<evidence type="ECO:0000313" key="19">
    <source>
        <dbReference type="EMBL" id="CDW79362.1"/>
    </source>
</evidence>
<dbReference type="CDD" id="cd11319">
    <property type="entry name" value="AmyAc_euk_AmyA"/>
    <property type="match status" value="1"/>
</dbReference>
<dbReference type="Gene3D" id="2.60.40.1180">
    <property type="entry name" value="Golgi alpha-mannosidase II"/>
    <property type="match status" value="1"/>
</dbReference>
<evidence type="ECO:0000256" key="14">
    <source>
        <dbReference type="PIRSR" id="PIRSR001024-2"/>
    </source>
</evidence>
<evidence type="ECO:0000256" key="15">
    <source>
        <dbReference type="PIRSR" id="PIRSR001024-4"/>
    </source>
</evidence>
<dbReference type="OrthoDB" id="1740265at2759"/>
<feature type="binding site" evidence="16">
    <location>
        <position position="209"/>
    </location>
    <ligand>
        <name>substrate</name>
    </ligand>
</feature>
<dbReference type="InterPro" id="IPR006047">
    <property type="entry name" value="GH13_cat_dom"/>
</dbReference>
<feature type="disulfide bond" evidence="15">
    <location>
        <begin position="48"/>
        <end position="57"/>
    </location>
</feature>
<evidence type="ECO:0000256" key="6">
    <source>
        <dbReference type="ARBA" id="ARBA00022729"/>
    </source>
</evidence>
<dbReference type="SUPFAM" id="SSF51011">
    <property type="entry name" value="Glycosyl hydrolase domain"/>
    <property type="match status" value="1"/>
</dbReference>
<evidence type="ECO:0000256" key="2">
    <source>
        <dbReference type="ARBA" id="ARBA00001913"/>
    </source>
</evidence>
<organism evidence="20 21">
    <name type="scientific">Stylonychia lemnae</name>
    <name type="common">Ciliate</name>
    <dbReference type="NCBI Taxonomy" id="5949"/>
    <lineage>
        <taxon>Eukaryota</taxon>
        <taxon>Sar</taxon>
        <taxon>Alveolata</taxon>
        <taxon>Ciliophora</taxon>
        <taxon>Intramacronucleata</taxon>
        <taxon>Spirotrichea</taxon>
        <taxon>Stichotrichia</taxon>
        <taxon>Sporadotrichida</taxon>
        <taxon>Oxytrichidae</taxon>
        <taxon>Stylonychinae</taxon>
        <taxon>Stylonychia</taxon>
    </lineage>
</organism>
<feature type="binding site" evidence="16">
    <location>
        <position position="53"/>
    </location>
    <ligand>
        <name>substrate</name>
    </ligand>
</feature>
<feature type="binding site" evidence="16">
    <location>
        <position position="96"/>
    </location>
    <ligand>
        <name>substrate</name>
    </ligand>
</feature>
<dbReference type="EC" id="3.2.1.1" evidence="4"/>
<feature type="signal peptide" evidence="17">
    <location>
        <begin position="1"/>
        <end position="19"/>
    </location>
</feature>
<feature type="binding site" evidence="16">
    <location>
        <position position="239"/>
    </location>
    <ligand>
        <name>substrate</name>
    </ligand>
</feature>
<evidence type="ECO:0000256" key="3">
    <source>
        <dbReference type="ARBA" id="ARBA00008061"/>
    </source>
</evidence>
<evidence type="ECO:0000313" key="20">
    <source>
        <dbReference type="EMBL" id="CDW81324.1"/>
    </source>
</evidence>
<keyword evidence="10" id="KW-0325">Glycoprotein</keyword>
<evidence type="ECO:0000256" key="11">
    <source>
        <dbReference type="ARBA" id="ARBA00023277"/>
    </source>
</evidence>
<keyword evidence="21" id="KW-1185">Reference proteome</keyword>
<feature type="disulfide bond" evidence="15">
    <location>
        <begin position="159"/>
        <end position="173"/>
    </location>
</feature>
<dbReference type="SUPFAM" id="SSF51445">
    <property type="entry name" value="(Trans)glycosidases"/>
    <property type="match status" value="1"/>
</dbReference>
<feature type="active site" description="Proton donor" evidence="13">
    <location>
        <position position="235"/>
    </location>
</feature>
<dbReference type="GO" id="GO:0004556">
    <property type="term" value="F:alpha-amylase activity"/>
    <property type="evidence" value="ECO:0007669"/>
    <property type="project" value="UniProtKB-EC"/>
</dbReference>
<dbReference type="OMA" id="IKNAMTW"/>
<dbReference type="Gene3D" id="3.20.20.80">
    <property type="entry name" value="Glycosidases"/>
    <property type="match status" value="1"/>
</dbReference>
<evidence type="ECO:0000256" key="4">
    <source>
        <dbReference type="ARBA" id="ARBA00012595"/>
    </source>
</evidence>
<dbReference type="GO" id="GO:0005509">
    <property type="term" value="F:calcium ion binding"/>
    <property type="evidence" value="ECO:0007669"/>
    <property type="project" value="InterPro"/>
</dbReference>
<keyword evidence="8" id="KW-0106">Calcium</keyword>
<feature type="chain" id="PRO_5007377339" description="alpha-amylase" evidence="17">
    <location>
        <begin position="20"/>
        <end position="473"/>
    </location>
</feature>
<evidence type="ECO:0000256" key="1">
    <source>
        <dbReference type="ARBA" id="ARBA00000548"/>
    </source>
</evidence>
<evidence type="ECO:0000313" key="21">
    <source>
        <dbReference type="Proteomes" id="UP000039865"/>
    </source>
</evidence>
<evidence type="ECO:0000256" key="16">
    <source>
        <dbReference type="PIRSR" id="PIRSR001024-5"/>
    </source>
</evidence>
<dbReference type="PIRSF" id="PIRSF001024">
    <property type="entry name" value="Alph-amyl_fung"/>
    <property type="match status" value="1"/>
</dbReference>
<feature type="binding site" evidence="16">
    <location>
        <position position="301"/>
    </location>
    <ligand>
        <name>substrate</name>
    </ligand>
</feature>
<feature type="active site" description="Nucleophile" evidence="13">
    <location>
        <position position="211"/>
    </location>
</feature>